<dbReference type="EMBL" id="MU001513">
    <property type="protein sequence ID" value="KAF2438204.1"/>
    <property type="molecule type" value="Genomic_DNA"/>
</dbReference>
<name>A0A9P4P4H6_9PLEO</name>
<dbReference type="OrthoDB" id="10635088at2759"/>
<accession>A0A9P4P4H6</accession>
<evidence type="ECO:0000256" key="1">
    <source>
        <dbReference type="SAM" id="MobiDB-lite"/>
    </source>
</evidence>
<sequence>MFLASSPDSRRVCDCYPLENTIQYVPAPVSLEFGSDATTLGHTNQTRKLVAGKSVTLVMLLSFYEADPTTLHSGASAAALVRDISMALKFTLPVVEPVVLPCRTSHNMPGRGPSNRPTISARNRNVSTESLHRETYAMSGFKQRNHHVRGDSSLCVQSGAMLPTFAAPSGRSLAWILLSLCIVPRSAAYSAEQMFMLDGNSNCQIVSEKLECRWQRQGDSRYWSDKRWICNCVNAYEKETSNIRRSLSVAHPPGAHRAARCRLKLRLAGSNTPYSTRPCALLQPSWPSSYVILACLRRNGGELWGGRWKPALNLPVLRPVANDPALAAGEFIKDTQATFFCFVFNI</sequence>
<evidence type="ECO:0000313" key="3">
    <source>
        <dbReference type="Proteomes" id="UP000799764"/>
    </source>
</evidence>
<gene>
    <name evidence="2" type="ORF">P171DRAFT_526438</name>
</gene>
<reference evidence="2" key="1">
    <citation type="journal article" date="2020" name="Stud. Mycol.">
        <title>101 Dothideomycetes genomes: a test case for predicting lifestyles and emergence of pathogens.</title>
        <authorList>
            <person name="Haridas S."/>
            <person name="Albert R."/>
            <person name="Binder M."/>
            <person name="Bloem J."/>
            <person name="Labutti K."/>
            <person name="Salamov A."/>
            <person name="Andreopoulos B."/>
            <person name="Baker S."/>
            <person name="Barry K."/>
            <person name="Bills G."/>
            <person name="Bluhm B."/>
            <person name="Cannon C."/>
            <person name="Castanera R."/>
            <person name="Culley D."/>
            <person name="Daum C."/>
            <person name="Ezra D."/>
            <person name="Gonzalez J."/>
            <person name="Henrissat B."/>
            <person name="Kuo A."/>
            <person name="Liang C."/>
            <person name="Lipzen A."/>
            <person name="Lutzoni F."/>
            <person name="Magnuson J."/>
            <person name="Mondo S."/>
            <person name="Nolan M."/>
            <person name="Ohm R."/>
            <person name="Pangilinan J."/>
            <person name="Park H.-J."/>
            <person name="Ramirez L."/>
            <person name="Alfaro M."/>
            <person name="Sun H."/>
            <person name="Tritt A."/>
            <person name="Yoshinaga Y."/>
            <person name="Zwiers L.-H."/>
            <person name="Turgeon B."/>
            <person name="Goodwin S."/>
            <person name="Spatafora J."/>
            <person name="Crous P."/>
            <person name="Grigoriev I."/>
        </authorList>
    </citation>
    <scope>NUCLEOTIDE SEQUENCE</scope>
    <source>
        <strain evidence="2">CBS 690.94</strain>
    </source>
</reference>
<organism evidence="2 3">
    <name type="scientific">Karstenula rhodostoma CBS 690.94</name>
    <dbReference type="NCBI Taxonomy" id="1392251"/>
    <lineage>
        <taxon>Eukaryota</taxon>
        <taxon>Fungi</taxon>
        <taxon>Dikarya</taxon>
        <taxon>Ascomycota</taxon>
        <taxon>Pezizomycotina</taxon>
        <taxon>Dothideomycetes</taxon>
        <taxon>Pleosporomycetidae</taxon>
        <taxon>Pleosporales</taxon>
        <taxon>Massarineae</taxon>
        <taxon>Didymosphaeriaceae</taxon>
        <taxon>Karstenula</taxon>
    </lineage>
</organism>
<evidence type="ECO:0000313" key="2">
    <source>
        <dbReference type="EMBL" id="KAF2438204.1"/>
    </source>
</evidence>
<feature type="region of interest" description="Disordered" evidence="1">
    <location>
        <begin position="106"/>
        <end position="126"/>
    </location>
</feature>
<comment type="caution">
    <text evidence="2">The sequence shown here is derived from an EMBL/GenBank/DDBJ whole genome shotgun (WGS) entry which is preliminary data.</text>
</comment>
<dbReference type="AlphaFoldDB" id="A0A9P4P4H6"/>
<dbReference type="Proteomes" id="UP000799764">
    <property type="component" value="Unassembled WGS sequence"/>
</dbReference>
<protein>
    <submittedName>
        <fullName evidence="2">Uncharacterized protein</fullName>
    </submittedName>
</protein>
<proteinExistence type="predicted"/>
<feature type="compositionally biased region" description="Polar residues" evidence="1">
    <location>
        <begin position="115"/>
        <end position="126"/>
    </location>
</feature>
<keyword evidence="3" id="KW-1185">Reference proteome</keyword>